<evidence type="ECO:0000256" key="1">
    <source>
        <dbReference type="SAM" id="Phobius"/>
    </source>
</evidence>
<dbReference type="EMBL" id="PP934186">
    <property type="protein sequence ID" value="XDG30872.1"/>
    <property type="molecule type" value="Genomic_DNA"/>
</dbReference>
<organism evidence="2">
    <name type="scientific">Vibrio phage P018-4</name>
    <dbReference type="NCBI Taxonomy" id="3229728"/>
    <lineage>
        <taxon>Viruses</taxon>
        <taxon>Duplodnaviria</taxon>
        <taxon>Heunggongvirae</taxon>
        <taxon>Uroviricota</taxon>
        <taxon>Caudoviricetes</taxon>
    </lineage>
</organism>
<keyword evidence="1" id="KW-0812">Transmembrane</keyword>
<keyword evidence="1" id="KW-0472">Membrane</keyword>
<name>A0AB39AJJ5_9CAUD</name>
<accession>A0AB39AJJ5</accession>
<feature type="transmembrane region" description="Helical" evidence="1">
    <location>
        <begin position="6"/>
        <end position="25"/>
    </location>
</feature>
<keyword evidence="1" id="KW-1133">Transmembrane helix</keyword>
<feature type="transmembrane region" description="Helical" evidence="1">
    <location>
        <begin position="37"/>
        <end position="58"/>
    </location>
</feature>
<protein>
    <submittedName>
        <fullName evidence="2">Uncharacterized protein</fullName>
    </submittedName>
</protein>
<evidence type="ECO:0000313" key="2">
    <source>
        <dbReference type="EMBL" id="XDG30872.1"/>
    </source>
</evidence>
<proteinExistence type="predicted"/>
<reference evidence="2" key="1">
    <citation type="submission" date="2024-06" db="EMBL/GenBank/DDBJ databases">
        <authorList>
            <person name="Yang R."/>
        </authorList>
    </citation>
    <scope>NUCLEOTIDE SEQUENCE</scope>
</reference>
<sequence length="78" mass="8973">MNLFITLYTLIGVFVIGMVIVNLLLDNTFTKFQKCCMVLFPVHTVIIFVISWISYSFASYNEKKSKPCHNYNLDGGEK</sequence>